<name>A0A4R4E643_9BACT</name>
<dbReference type="Proteomes" id="UP000295164">
    <property type="component" value="Unassembled WGS sequence"/>
</dbReference>
<evidence type="ECO:0000313" key="1">
    <source>
        <dbReference type="EMBL" id="TCZ73511.1"/>
    </source>
</evidence>
<comment type="caution">
    <text evidence="1">The sequence shown here is derived from an EMBL/GenBank/DDBJ whole genome shotgun (WGS) entry which is preliminary data.</text>
</comment>
<sequence>MRNLLLATTVLLGLLLLQSCQKELSFEGGGLPPTTRRCVSCTYLPFCDSSEFTYLVDGTDTLGGPVFLRNDTTVNGVPFAQVSAIPGIGRGLLYSCAAGDYRLAFPLSELGLNADSIRQLMAPLLDSLLPVPADPNSLLIPDVLYATVLQSNNAQGSAWLDTLTAITIPFGTAPLVFNLRVYAGIEYTYLEKDATRTVLGTTYSKVQHVQGKPKIGVTVPVPVPLPIPAVDAQIDFYLAKDVGVIEMAQRDSSGVQHSAQLLRYRL</sequence>
<accession>A0A4R4E643</accession>
<keyword evidence="2" id="KW-1185">Reference proteome</keyword>
<evidence type="ECO:0000313" key="2">
    <source>
        <dbReference type="Proteomes" id="UP000295164"/>
    </source>
</evidence>
<proteinExistence type="predicted"/>
<dbReference type="EMBL" id="SKFH01000006">
    <property type="protein sequence ID" value="TCZ73511.1"/>
    <property type="molecule type" value="Genomic_DNA"/>
</dbReference>
<dbReference type="AlphaFoldDB" id="A0A4R4E643"/>
<dbReference type="RefSeq" id="WP_131851239.1">
    <property type="nucleotide sequence ID" value="NZ_SKFH01000006.1"/>
</dbReference>
<gene>
    <name evidence="1" type="ORF">E0486_05995</name>
</gene>
<protein>
    <submittedName>
        <fullName evidence="1">Uncharacterized protein</fullName>
    </submittedName>
</protein>
<dbReference type="OrthoDB" id="666482at2"/>
<dbReference type="PROSITE" id="PS51257">
    <property type="entry name" value="PROKAR_LIPOPROTEIN"/>
    <property type="match status" value="1"/>
</dbReference>
<organism evidence="1 2">
    <name type="scientific">Flaviaesturariibacter aridisoli</name>
    <dbReference type="NCBI Taxonomy" id="2545761"/>
    <lineage>
        <taxon>Bacteria</taxon>
        <taxon>Pseudomonadati</taxon>
        <taxon>Bacteroidota</taxon>
        <taxon>Chitinophagia</taxon>
        <taxon>Chitinophagales</taxon>
        <taxon>Chitinophagaceae</taxon>
        <taxon>Flaviaestuariibacter</taxon>
    </lineage>
</organism>
<reference evidence="1 2" key="1">
    <citation type="submission" date="2019-03" db="EMBL/GenBank/DDBJ databases">
        <authorList>
            <person name="Kim M.K.M."/>
        </authorList>
    </citation>
    <scope>NUCLEOTIDE SEQUENCE [LARGE SCALE GENOMIC DNA]</scope>
    <source>
        <strain evidence="1 2">17J68-15</strain>
    </source>
</reference>